<name>A0A1S8TE70_9CLOT</name>
<dbReference type="RefSeq" id="WP_077848030.1">
    <property type="nucleotide sequence ID" value="NZ_LZZM01000179.1"/>
</dbReference>
<keyword evidence="1" id="KW-0812">Transmembrane</keyword>
<dbReference type="OrthoDB" id="1912902at2"/>
<sequence length="119" mass="13463">MEKRKVLTMLFPTLSMTIITITSFSNMLNFNAIDFKGIFILSLILLFPLLFLMQGIICAISNINVFLSLGVSILNFIILTMVYLNDSALIYVLIYVTFGVIGYIITKYIVKSKASKNNY</sequence>
<evidence type="ECO:0000256" key="1">
    <source>
        <dbReference type="SAM" id="Phobius"/>
    </source>
</evidence>
<accession>A0A1S8TE70</accession>
<comment type="caution">
    <text evidence="2">The sequence shown here is derived from an EMBL/GenBank/DDBJ whole genome shotgun (WGS) entry which is preliminary data.</text>
</comment>
<keyword evidence="3" id="KW-1185">Reference proteome</keyword>
<proteinExistence type="predicted"/>
<organism evidence="2 3">
    <name type="scientific">Clostridium puniceum</name>
    <dbReference type="NCBI Taxonomy" id="29367"/>
    <lineage>
        <taxon>Bacteria</taxon>
        <taxon>Bacillati</taxon>
        <taxon>Bacillota</taxon>
        <taxon>Clostridia</taxon>
        <taxon>Eubacteriales</taxon>
        <taxon>Clostridiaceae</taxon>
        <taxon>Clostridium</taxon>
    </lineage>
</organism>
<evidence type="ECO:0000313" key="2">
    <source>
        <dbReference type="EMBL" id="OOM75914.1"/>
    </source>
</evidence>
<feature type="transmembrane region" description="Helical" evidence="1">
    <location>
        <begin position="37"/>
        <end position="58"/>
    </location>
</feature>
<feature type="transmembrane region" description="Helical" evidence="1">
    <location>
        <begin position="65"/>
        <end position="84"/>
    </location>
</feature>
<feature type="transmembrane region" description="Helical" evidence="1">
    <location>
        <begin position="7"/>
        <end position="25"/>
    </location>
</feature>
<reference evidence="2 3" key="1">
    <citation type="submission" date="2016-05" db="EMBL/GenBank/DDBJ databases">
        <title>Microbial solvent formation.</title>
        <authorList>
            <person name="Poehlein A."/>
            <person name="Montoya Solano J.D."/>
            <person name="Flitsch S."/>
            <person name="Krabben P."/>
            <person name="Duerre P."/>
            <person name="Daniel R."/>
        </authorList>
    </citation>
    <scope>NUCLEOTIDE SEQUENCE [LARGE SCALE GENOMIC DNA]</scope>
    <source>
        <strain evidence="2 3">DSM 2619</strain>
    </source>
</reference>
<keyword evidence="1" id="KW-0472">Membrane</keyword>
<dbReference type="EMBL" id="LZZM01000179">
    <property type="protein sequence ID" value="OOM75914.1"/>
    <property type="molecule type" value="Genomic_DNA"/>
</dbReference>
<keyword evidence="1" id="KW-1133">Transmembrane helix</keyword>
<protein>
    <submittedName>
        <fullName evidence="2">Uncharacterized protein</fullName>
    </submittedName>
</protein>
<dbReference type="Proteomes" id="UP000190890">
    <property type="component" value="Unassembled WGS sequence"/>
</dbReference>
<feature type="transmembrane region" description="Helical" evidence="1">
    <location>
        <begin position="90"/>
        <end position="110"/>
    </location>
</feature>
<evidence type="ECO:0000313" key="3">
    <source>
        <dbReference type="Proteomes" id="UP000190890"/>
    </source>
</evidence>
<gene>
    <name evidence="2" type="ORF">CLPUN_29510</name>
</gene>
<dbReference type="AlphaFoldDB" id="A0A1S8TE70"/>